<sequence>MLGKWLSEFFVTRMALRIRADPLAALAVAMLRKQAFLFPIAELPQARHQPHLSLGTSISFFSALGQTNCAAAEENAFTCRALSAAIFFLGFVVS</sequence>
<protein>
    <submittedName>
        <fullName evidence="1">Uncharacterized protein</fullName>
    </submittedName>
</protein>
<name>A0A0A9TVD1_ARUDO</name>
<accession>A0A0A9TVD1</accession>
<dbReference type="AlphaFoldDB" id="A0A0A9TVD1"/>
<proteinExistence type="predicted"/>
<dbReference type="EMBL" id="GBRH01247729">
    <property type="protein sequence ID" value="JAD50166.1"/>
    <property type="molecule type" value="Transcribed_RNA"/>
</dbReference>
<organism evidence="1">
    <name type="scientific">Arundo donax</name>
    <name type="common">Giant reed</name>
    <name type="synonym">Donax arundinaceus</name>
    <dbReference type="NCBI Taxonomy" id="35708"/>
    <lineage>
        <taxon>Eukaryota</taxon>
        <taxon>Viridiplantae</taxon>
        <taxon>Streptophyta</taxon>
        <taxon>Embryophyta</taxon>
        <taxon>Tracheophyta</taxon>
        <taxon>Spermatophyta</taxon>
        <taxon>Magnoliopsida</taxon>
        <taxon>Liliopsida</taxon>
        <taxon>Poales</taxon>
        <taxon>Poaceae</taxon>
        <taxon>PACMAD clade</taxon>
        <taxon>Arundinoideae</taxon>
        <taxon>Arundineae</taxon>
        <taxon>Arundo</taxon>
    </lineage>
</organism>
<reference evidence="1" key="1">
    <citation type="submission" date="2014-09" db="EMBL/GenBank/DDBJ databases">
        <authorList>
            <person name="Magalhaes I.L.F."/>
            <person name="Oliveira U."/>
            <person name="Santos F.R."/>
            <person name="Vidigal T.H.D.A."/>
            <person name="Brescovit A.D."/>
            <person name="Santos A.J."/>
        </authorList>
    </citation>
    <scope>NUCLEOTIDE SEQUENCE</scope>
    <source>
        <tissue evidence="1">Shoot tissue taken approximately 20 cm above the soil surface</tissue>
    </source>
</reference>
<reference evidence="1" key="2">
    <citation type="journal article" date="2015" name="Data Brief">
        <title>Shoot transcriptome of the giant reed, Arundo donax.</title>
        <authorList>
            <person name="Barrero R.A."/>
            <person name="Guerrero F.D."/>
            <person name="Moolhuijzen P."/>
            <person name="Goolsby J.A."/>
            <person name="Tidwell J."/>
            <person name="Bellgard S.E."/>
            <person name="Bellgard M.I."/>
        </authorList>
    </citation>
    <scope>NUCLEOTIDE SEQUENCE</scope>
    <source>
        <tissue evidence="1">Shoot tissue taken approximately 20 cm above the soil surface</tissue>
    </source>
</reference>
<evidence type="ECO:0000313" key="1">
    <source>
        <dbReference type="EMBL" id="JAD50166.1"/>
    </source>
</evidence>